<dbReference type="NCBIfam" id="TIGR00756">
    <property type="entry name" value="PPR"/>
    <property type="match status" value="5"/>
</dbReference>
<feature type="repeat" description="PPR" evidence="3">
    <location>
        <begin position="804"/>
        <end position="837"/>
    </location>
</feature>
<dbReference type="InterPro" id="IPR002885">
    <property type="entry name" value="PPR_rpt"/>
</dbReference>
<dbReference type="OrthoDB" id="185373at2759"/>
<dbReference type="Gramene" id="PRQ33209">
    <property type="protein sequence ID" value="PRQ33209"/>
    <property type="gene ID" value="RchiOBHm_Chr5g0055041"/>
</dbReference>
<dbReference type="AlphaFoldDB" id="A0A2P6QGB3"/>
<dbReference type="Gene3D" id="1.25.40.10">
    <property type="entry name" value="Tetratricopeptide repeat domain"/>
    <property type="match status" value="5"/>
</dbReference>
<evidence type="ECO:0000313" key="4">
    <source>
        <dbReference type="EMBL" id="PRQ33209.1"/>
    </source>
</evidence>
<feature type="repeat" description="PPR" evidence="3">
    <location>
        <begin position="838"/>
        <end position="872"/>
    </location>
</feature>
<feature type="repeat" description="PPR" evidence="3">
    <location>
        <begin position="454"/>
        <end position="488"/>
    </location>
</feature>
<comment type="caution">
    <text evidence="4">The sequence shown here is derived from an EMBL/GenBank/DDBJ whole genome shotgun (WGS) entry which is preliminary data.</text>
</comment>
<keyword evidence="2" id="KW-0677">Repeat</keyword>
<feature type="repeat" description="PPR" evidence="3">
    <location>
        <begin position="349"/>
        <end position="383"/>
    </location>
</feature>
<dbReference type="Proteomes" id="UP000238479">
    <property type="component" value="Chromosome 5"/>
</dbReference>
<reference evidence="4 5" key="1">
    <citation type="journal article" date="2018" name="Nat. Genet.">
        <title>The Rosa genome provides new insights in the design of modern roses.</title>
        <authorList>
            <person name="Bendahmane M."/>
        </authorList>
    </citation>
    <scope>NUCLEOTIDE SEQUENCE [LARGE SCALE GENOMIC DNA]</scope>
    <source>
        <strain evidence="5">cv. Old Blush</strain>
    </source>
</reference>
<accession>A0A2P6QGB3</accession>
<comment type="similarity">
    <text evidence="1">Belongs to the PPR family. P subfamily.</text>
</comment>
<feature type="repeat" description="PPR" evidence="3">
    <location>
        <begin position="666"/>
        <end position="700"/>
    </location>
</feature>
<dbReference type="InterPro" id="IPR050872">
    <property type="entry name" value="PPR_P_subfamily"/>
</dbReference>
<evidence type="ECO:0000256" key="3">
    <source>
        <dbReference type="PROSITE-ProRule" id="PRU00708"/>
    </source>
</evidence>
<dbReference type="OMA" id="RWMEAMH"/>
<dbReference type="Pfam" id="PF01535">
    <property type="entry name" value="PPR"/>
    <property type="match status" value="7"/>
</dbReference>
<dbReference type="PANTHER" id="PTHR46128:SF252">
    <property type="entry name" value="PENTACOTRIPEPTIDE-REPEAT REGION OF PRORP DOMAIN-CONTAINING PROTEIN"/>
    <property type="match status" value="1"/>
</dbReference>
<dbReference type="InterPro" id="IPR011990">
    <property type="entry name" value="TPR-like_helical_dom_sf"/>
</dbReference>
<proteinExistence type="inferred from homology"/>
<feature type="repeat" description="PPR" evidence="3">
    <location>
        <begin position="384"/>
        <end position="418"/>
    </location>
</feature>
<feature type="repeat" description="PPR" evidence="3">
    <location>
        <begin position="419"/>
        <end position="453"/>
    </location>
</feature>
<dbReference type="Pfam" id="PF13041">
    <property type="entry name" value="PPR_2"/>
    <property type="match status" value="3"/>
</dbReference>
<dbReference type="STRING" id="74649.A0A2P6QGB3"/>
<evidence type="ECO:0000256" key="1">
    <source>
        <dbReference type="ARBA" id="ARBA00007626"/>
    </source>
</evidence>
<evidence type="ECO:0000313" key="5">
    <source>
        <dbReference type="Proteomes" id="UP000238479"/>
    </source>
</evidence>
<dbReference type="PROSITE" id="PS51375">
    <property type="entry name" value="PPR"/>
    <property type="match status" value="9"/>
</dbReference>
<organism evidence="4 5">
    <name type="scientific">Rosa chinensis</name>
    <name type="common">China rose</name>
    <dbReference type="NCBI Taxonomy" id="74649"/>
    <lineage>
        <taxon>Eukaryota</taxon>
        <taxon>Viridiplantae</taxon>
        <taxon>Streptophyta</taxon>
        <taxon>Embryophyta</taxon>
        <taxon>Tracheophyta</taxon>
        <taxon>Spermatophyta</taxon>
        <taxon>Magnoliopsida</taxon>
        <taxon>eudicotyledons</taxon>
        <taxon>Gunneridae</taxon>
        <taxon>Pentapetalae</taxon>
        <taxon>rosids</taxon>
        <taxon>fabids</taxon>
        <taxon>Rosales</taxon>
        <taxon>Rosaceae</taxon>
        <taxon>Rosoideae</taxon>
        <taxon>Rosoideae incertae sedis</taxon>
        <taxon>Rosa</taxon>
    </lineage>
</organism>
<protein>
    <submittedName>
        <fullName evidence="4">Putative tetratricopeptide-like helical domain-containing protein</fullName>
    </submittedName>
</protein>
<name>A0A2P6QGB3_ROSCH</name>
<gene>
    <name evidence="4" type="ORF">RchiOBHm_Chr5g0055041</name>
</gene>
<feature type="repeat" description="PPR" evidence="3">
    <location>
        <begin position="524"/>
        <end position="558"/>
    </location>
</feature>
<evidence type="ECO:0000256" key="2">
    <source>
        <dbReference type="ARBA" id="ARBA00022737"/>
    </source>
</evidence>
<keyword evidence="5" id="KW-1185">Reference proteome</keyword>
<feature type="repeat" description="PPR" evidence="3">
    <location>
        <begin position="597"/>
        <end position="631"/>
    </location>
</feature>
<dbReference type="EMBL" id="PDCK01000043">
    <property type="protein sequence ID" value="PRQ33209.1"/>
    <property type="molecule type" value="Genomic_DNA"/>
</dbReference>
<dbReference type="PANTHER" id="PTHR46128">
    <property type="entry name" value="MITOCHONDRIAL GROUP I INTRON SPLICING FACTOR CCM1"/>
    <property type="match status" value="1"/>
</dbReference>
<sequence length="880" mass="100888">MLFSLKNLAKSSSHRTKSLGILTGIDSTSIPFTTAATTTTTTCLIPAKDIVLSFKQWFKSGNHHLLHQIFQILKATSDSDHFNHHQQQSSADLALSHLDLHLSEALVLEVLRYGHDHEHDVLSCLKFFDWVGRQNSFYHTRATFNAIFKILSRAKLMSLMLDFLADFRRHKFDHGVRFHDTLVMGYAVSGKPEVALQLFGRMRFKGLDLDAFGYHVLLNALVEEKCFDAVEVVANQISMRGFENEITHSVMLKRFCKQNLLDEAEGYLRRLVTEGKANGSAVGVLVRALCQHKMFERATKLMDEFRDLGAVSMESAYAVWIGDLAQAGRLDQALEFLQSKKSLEGYVPDVFRYNILIGKLLREVRLEEVCDLMLEMKEREISPDTVTMNAALCFFCKVGMLDIAIELYNSRSEFGLTPNSMAYNYLINTFCGDGSVDEAYGVLKSSLDQGYFPGRKTFSILADALCRDGKLDKMKELVVFALERNLMPSGSTYDKFITTLCKTRRVEDGYLIHEELNRISEVRRESTYINLIEGFCKLNKGDIAARLLIEMQVHGHSPTHKLFRHVICSLCDTGNPVNTDQQFFTLLEMQLSCREPTCRIYNFFIYGAGHAKRPDLASKVLEMMQRSGIEPNLSSDVLMLQSYLKSERYSDALNYFNDLRHRRKIRRRLYSAMITGMCKAKKAVIALNLLREMREDGVVPSDDCYEFLIQLLCWNKEYDIAVILIKDLEKVGRHITSFIGNILLLHSLKSQELYQAWVRLREVQIEISDNSILGLLIGAFSGRIWVSQQIENLEEVIASCFPLDLYTYNLLLRCFSNSNMDHACALFYRMSQKGYEPNRWTYEILVQGFLKHGRTDEANRWLKAMYVKGFSPNKQTMRFD</sequence>